<evidence type="ECO:0008006" key="3">
    <source>
        <dbReference type="Google" id="ProtNLM"/>
    </source>
</evidence>
<organism evidence="1 2">
    <name type="scientific">Halorubrum miltondacostae</name>
    <dbReference type="NCBI Taxonomy" id="3076378"/>
    <lineage>
        <taxon>Archaea</taxon>
        <taxon>Methanobacteriati</taxon>
        <taxon>Methanobacteriota</taxon>
        <taxon>Stenosarchaea group</taxon>
        <taxon>Halobacteria</taxon>
        <taxon>Halobacteriales</taxon>
        <taxon>Haloferacaceae</taxon>
        <taxon>Halorubrum</taxon>
    </lineage>
</organism>
<reference evidence="1 2" key="1">
    <citation type="submission" date="2024-06" db="EMBL/GenBank/DDBJ databases">
        <title>Halorubrum miltondacostae sp. nov., a potential PHA producer isolated from an inland solar saltern in Rio Maior, Portugal.</title>
        <authorList>
            <person name="Albuquerque L."/>
            <person name="Viver T."/>
            <person name="Barroso C."/>
            <person name="Claudino R."/>
            <person name="Galvan M."/>
            <person name="Simoes G."/>
            <person name="Lobo Da Cunha A."/>
            <person name="Egas C."/>
        </authorList>
    </citation>
    <scope>NUCLEOTIDE SEQUENCE [LARGE SCALE GENOMIC DNA]</scope>
    <source>
        <strain evidence="1 2">RMP-11</strain>
    </source>
</reference>
<accession>A0ABD5M101</accession>
<protein>
    <recommendedName>
        <fullName evidence="3">DUF1102 domain-containing protein</fullName>
    </recommendedName>
</protein>
<dbReference type="EMBL" id="JBEDNY010000002">
    <property type="protein sequence ID" value="MEZ3163939.1"/>
    <property type="molecule type" value="Genomic_DNA"/>
</dbReference>
<proteinExistence type="predicted"/>
<dbReference type="AlphaFoldDB" id="A0ABD5M101"/>
<dbReference type="Proteomes" id="UP001567572">
    <property type="component" value="Unassembled WGS sequence"/>
</dbReference>
<comment type="caution">
    <text evidence="1">The sequence shown here is derived from an EMBL/GenBank/DDBJ whole genome shotgun (WGS) entry which is preliminary data.</text>
</comment>
<evidence type="ECO:0000313" key="2">
    <source>
        <dbReference type="Proteomes" id="UP001567572"/>
    </source>
</evidence>
<dbReference type="RefSeq" id="WP_371161795.1">
    <property type="nucleotide sequence ID" value="NZ_JBEDNX010000002.1"/>
</dbReference>
<keyword evidence="2" id="KW-1185">Reference proteome</keyword>
<name>A0ABD5M101_9EURY</name>
<sequence length="267" mass="27893">MKPTRRKAVLGLGALATGSGAVFSSGAFASATASSTADIGVVVEGNLIVEAGASFRNNNGYNPNTANNGFYGDNTSSLFTNLDNNSGNEEQFDNNTVSVDNLPAARVNSGSTASNNLNIQVAMPSEEDNGDPFKHTFEDVLQVRNEGTEPAEVGIKYSGYGEDVGSQDPVSIGKVREGYKFKSAGDNISPTKGSSDNENAVEVGVGETKQIWLEIDLSVNGNGGNNLATEIAEAAEPTEDEIFNGGAYDTVDILDEVTFGDELDEGN</sequence>
<evidence type="ECO:0000313" key="1">
    <source>
        <dbReference type="EMBL" id="MEZ3163939.1"/>
    </source>
</evidence>
<gene>
    <name evidence="1" type="ORF">ABNG04_08675</name>
</gene>